<evidence type="ECO:0000256" key="6">
    <source>
        <dbReference type="RuleBase" id="RU363032"/>
    </source>
</evidence>
<dbReference type="GO" id="GO:0055085">
    <property type="term" value="P:transmembrane transport"/>
    <property type="evidence" value="ECO:0007669"/>
    <property type="project" value="InterPro"/>
</dbReference>
<evidence type="ECO:0000259" key="8">
    <source>
        <dbReference type="PROSITE" id="PS50928"/>
    </source>
</evidence>
<gene>
    <name evidence="9" type="ORF">CAE01nite_17740</name>
</gene>
<dbReference type="InterPro" id="IPR051204">
    <property type="entry name" value="ABC_transp_perm/SBD"/>
</dbReference>
<feature type="transmembrane region" description="Helical" evidence="6">
    <location>
        <begin position="97"/>
        <end position="117"/>
    </location>
</feature>
<dbReference type="InterPro" id="IPR035906">
    <property type="entry name" value="MetI-like_sf"/>
</dbReference>
<evidence type="ECO:0000256" key="2">
    <source>
        <dbReference type="ARBA" id="ARBA00022448"/>
    </source>
</evidence>
<dbReference type="InterPro" id="IPR000515">
    <property type="entry name" value="MetI-like"/>
</dbReference>
<feature type="transmembrane region" description="Helical" evidence="6">
    <location>
        <begin position="192"/>
        <end position="213"/>
    </location>
</feature>
<feature type="transmembrane region" description="Helical" evidence="6">
    <location>
        <begin position="34"/>
        <end position="55"/>
    </location>
</feature>
<keyword evidence="5 6" id="KW-0472">Membrane</keyword>
<dbReference type="RefSeq" id="WP_246131101.1">
    <property type="nucleotide sequence ID" value="NZ_BAAARM010000003.1"/>
</dbReference>
<dbReference type="AlphaFoldDB" id="A0A512DC39"/>
<accession>A0A512DC39</accession>
<evidence type="ECO:0000256" key="4">
    <source>
        <dbReference type="ARBA" id="ARBA00022989"/>
    </source>
</evidence>
<name>A0A512DC39_9CELL</name>
<protein>
    <submittedName>
        <fullName evidence="9">ABC transporter permease</fullName>
    </submittedName>
</protein>
<dbReference type="Proteomes" id="UP000321181">
    <property type="component" value="Unassembled WGS sequence"/>
</dbReference>
<evidence type="ECO:0000313" key="9">
    <source>
        <dbReference type="EMBL" id="GEO34049.1"/>
    </source>
</evidence>
<keyword evidence="10" id="KW-1185">Reference proteome</keyword>
<proteinExistence type="inferred from homology"/>
<comment type="caution">
    <text evidence="9">The sequence shown here is derived from an EMBL/GenBank/DDBJ whole genome shotgun (WGS) entry which is preliminary data.</text>
</comment>
<organism evidence="9 10">
    <name type="scientific">Cellulomonas aerilata</name>
    <dbReference type="NCBI Taxonomy" id="515326"/>
    <lineage>
        <taxon>Bacteria</taxon>
        <taxon>Bacillati</taxon>
        <taxon>Actinomycetota</taxon>
        <taxon>Actinomycetes</taxon>
        <taxon>Micrococcales</taxon>
        <taxon>Cellulomonadaceae</taxon>
        <taxon>Cellulomonas</taxon>
    </lineage>
</organism>
<dbReference type="EMBL" id="BJYY01000013">
    <property type="protein sequence ID" value="GEO34049.1"/>
    <property type="molecule type" value="Genomic_DNA"/>
</dbReference>
<feature type="transmembrane region" description="Helical" evidence="6">
    <location>
        <begin position="163"/>
        <end position="185"/>
    </location>
</feature>
<dbReference type="SUPFAM" id="SSF161098">
    <property type="entry name" value="MetI-like"/>
    <property type="match status" value="1"/>
</dbReference>
<keyword evidence="2 6" id="KW-0813">Transport</keyword>
<keyword evidence="3 6" id="KW-0812">Transmembrane</keyword>
<reference evidence="9 10" key="1">
    <citation type="submission" date="2019-07" db="EMBL/GenBank/DDBJ databases">
        <title>Whole genome shotgun sequence of Cellulomonas aerilata NBRC 106308.</title>
        <authorList>
            <person name="Hosoyama A."/>
            <person name="Uohara A."/>
            <person name="Ohji S."/>
            <person name="Ichikawa N."/>
        </authorList>
    </citation>
    <scope>NUCLEOTIDE SEQUENCE [LARGE SCALE GENOMIC DNA]</scope>
    <source>
        <strain evidence="9 10">NBRC 106308</strain>
    </source>
</reference>
<dbReference type="PANTHER" id="PTHR30177:SF33">
    <property type="entry name" value="POSSIBLE OSMOPROTECTANT (GLYCINE BETAINE_CARNITINE_CHOLINE_L-PROLINE) TRANSPORT INTEGRAL MEMBRANE PROTEIN ABC TRANSPORTER PROZ"/>
    <property type="match status" value="1"/>
</dbReference>
<dbReference type="GO" id="GO:0031460">
    <property type="term" value="P:glycine betaine transport"/>
    <property type="evidence" value="ECO:0007669"/>
    <property type="project" value="TreeGrafter"/>
</dbReference>
<evidence type="ECO:0000313" key="10">
    <source>
        <dbReference type="Proteomes" id="UP000321181"/>
    </source>
</evidence>
<dbReference type="PANTHER" id="PTHR30177">
    <property type="entry name" value="GLYCINE BETAINE/L-PROLINE TRANSPORT SYSTEM PERMEASE PROTEIN PROW"/>
    <property type="match status" value="1"/>
</dbReference>
<dbReference type="Pfam" id="PF00528">
    <property type="entry name" value="BPD_transp_1"/>
    <property type="match status" value="1"/>
</dbReference>
<feature type="transmembrane region" description="Helical" evidence="6">
    <location>
        <begin position="67"/>
        <end position="91"/>
    </location>
</feature>
<comment type="similarity">
    <text evidence="6">Belongs to the binding-protein-dependent transport system permease family.</text>
</comment>
<feature type="domain" description="ABC transmembrane type-1" evidence="8">
    <location>
        <begin position="30"/>
        <end position="210"/>
    </location>
</feature>
<dbReference type="PROSITE" id="PS50928">
    <property type="entry name" value="ABC_TM1"/>
    <property type="match status" value="1"/>
</dbReference>
<keyword evidence="4 6" id="KW-1133">Transmembrane helix</keyword>
<feature type="region of interest" description="Disordered" evidence="7">
    <location>
        <begin position="234"/>
        <end position="254"/>
    </location>
</feature>
<dbReference type="Gene3D" id="1.10.3720.10">
    <property type="entry name" value="MetI-like"/>
    <property type="match status" value="1"/>
</dbReference>
<evidence type="ECO:0000256" key="3">
    <source>
        <dbReference type="ARBA" id="ARBA00022692"/>
    </source>
</evidence>
<evidence type="ECO:0000256" key="5">
    <source>
        <dbReference type="ARBA" id="ARBA00023136"/>
    </source>
</evidence>
<evidence type="ECO:0000256" key="1">
    <source>
        <dbReference type="ARBA" id="ARBA00004141"/>
    </source>
</evidence>
<dbReference type="GO" id="GO:0005886">
    <property type="term" value="C:plasma membrane"/>
    <property type="evidence" value="ECO:0007669"/>
    <property type="project" value="UniProtKB-SubCell"/>
</dbReference>
<evidence type="ECO:0000256" key="7">
    <source>
        <dbReference type="SAM" id="MobiDB-lite"/>
    </source>
</evidence>
<sequence>MIRTSVAGDAVTWLNDPLNWTGPSGIPARLVEHLGMSAVAVLLAAVVALPVGVWLGHARRGGGVAVMLANASRALPTLALLLIFASTAIGFGNRATVVAAAVFAVPPILTNAVTGLLGVDPDVRDAARGMGLSPTRSLLQMELPLALPLLAAGLRTATVQVIATIPLAALVGGGGLGPIIVSGFANRRFGQVLAGAVLVTAVCLLAEAVLAVAQRAVTPAGLRPARARRVRGIAPGTVRGSNEHAAVPSPQESA</sequence>
<comment type="subcellular location">
    <subcellularLocation>
        <location evidence="6">Cell membrane</location>
        <topology evidence="6">Multi-pass membrane protein</topology>
    </subcellularLocation>
    <subcellularLocation>
        <location evidence="1">Membrane</location>
        <topology evidence="1">Multi-pass membrane protein</topology>
    </subcellularLocation>
</comment>